<evidence type="ECO:0000313" key="1">
    <source>
        <dbReference type="EMBL" id="MDP4096178.1"/>
    </source>
</evidence>
<dbReference type="InterPro" id="IPR036390">
    <property type="entry name" value="WH_DNA-bd_sf"/>
</dbReference>
<dbReference type="InterPro" id="IPR000944">
    <property type="entry name" value="Tscrpt_reg_Rrf2"/>
</dbReference>
<dbReference type="PANTHER" id="PTHR33221">
    <property type="entry name" value="WINGED HELIX-TURN-HELIX TRANSCRIPTIONAL REGULATOR, RRF2 FAMILY"/>
    <property type="match status" value="1"/>
</dbReference>
<gene>
    <name evidence="1" type="ORF">OIN60_05260</name>
</gene>
<dbReference type="EMBL" id="JAPCKK010000011">
    <property type="protein sequence ID" value="MDP4096178.1"/>
    <property type="molecule type" value="Genomic_DNA"/>
</dbReference>
<organism evidence="1 2">
    <name type="scientific">Paenibacillus zeirhizosphaerae</name>
    <dbReference type="NCBI Taxonomy" id="2987519"/>
    <lineage>
        <taxon>Bacteria</taxon>
        <taxon>Bacillati</taxon>
        <taxon>Bacillota</taxon>
        <taxon>Bacilli</taxon>
        <taxon>Bacillales</taxon>
        <taxon>Paenibacillaceae</taxon>
        <taxon>Paenibacillus</taxon>
    </lineage>
</organism>
<comment type="caution">
    <text evidence="1">The sequence shown here is derived from an EMBL/GenBank/DDBJ whole genome shotgun (WGS) entry which is preliminary data.</text>
</comment>
<dbReference type="PANTHER" id="PTHR33221:SF15">
    <property type="entry name" value="HTH-TYPE TRANSCRIPTIONAL REGULATOR YWGB-RELATED"/>
    <property type="match status" value="1"/>
</dbReference>
<dbReference type="Proteomes" id="UP001241848">
    <property type="component" value="Unassembled WGS sequence"/>
</dbReference>
<dbReference type="SUPFAM" id="SSF46785">
    <property type="entry name" value="Winged helix' DNA-binding domain"/>
    <property type="match status" value="1"/>
</dbReference>
<dbReference type="InterPro" id="IPR036388">
    <property type="entry name" value="WH-like_DNA-bd_sf"/>
</dbReference>
<accession>A0ABT9FN90</accession>
<dbReference type="Gene3D" id="1.10.10.10">
    <property type="entry name" value="Winged helix-like DNA-binding domain superfamily/Winged helix DNA-binding domain"/>
    <property type="match status" value="1"/>
</dbReference>
<dbReference type="Pfam" id="PF02082">
    <property type="entry name" value="Rrf2"/>
    <property type="match status" value="1"/>
</dbReference>
<sequence length="151" mass="16750">MTMEKKARTATPKWLGVAVQALVYLNRDDGELCSSGEIAGAIGSEVTLVRRVLTRLVQAEMVTAREGRDGGYMLARSADEITLADIYRAVEICDPICPGILHRPEDNEFCTDVTDAVSEIIEATEKKMLELWDSYTLASLVRRCESESQHI</sequence>
<protein>
    <submittedName>
        <fullName evidence="1">Rrf2 family transcriptional regulator</fullName>
    </submittedName>
</protein>
<name>A0ABT9FN90_9BACL</name>
<evidence type="ECO:0000313" key="2">
    <source>
        <dbReference type="Proteomes" id="UP001241848"/>
    </source>
</evidence>
<dbReference type="PROSITE" id="PS51197">
    <property type="entry name" value="HTH_RRF2_2"/>
    <property type="match status" value="1"/>
</dbReference>
<reference evidence="1 2" key="1">
    <citation type="submission" date="2022-10" db="EMBL/GenBank/DDBJ databases">
        <title>Paenibacillus description and whole genome data of maize root bacterial community.</title>
        <authorList>
            <person name="Marton D."/>
            <person name="Farkas M."/>
            <person name="Cserhati M."/>
        </authorList>
    </citation>
    <scope>NUCLEOTIDE SEQUENCE [LARGE SCALE GENOMIC DNA]</scope>
    <source>
        <strain evidence="1 2">P96</strain>
    </source>
</reference>
<proteinExistence type="predicted"/>
<keyword evidence="2" id="KW-1185">Reference proteome</keyword>